<dbReference type="RefSeq" id="WP_345267875.1">
    <property type="nucleotide sequence ID" value="NZ_BAABHB010000004.1"/>
</dbReference>
<gene>
    <name evidence="3" type="ORF">GCM10023187_26680</name>
</gene>
<evidence type="ECO:0000313" key="3">
    <source>
        <dbReference type="EMBL" id="GAA4406796.1"/>
    </source>
</evidence>
<evidence type="ECO:0000256" key="2">
    <source>
        <dbReference type="SAM" id="Phobius"/>
    </source>
</evidence>
<accession>A0ABP8KHM1</accession>
<name>A0ABP8KHM1_9BACT</name>
<dbReference type="Proteomes" id="UP001500936">
    <property type="component" value="Unassembled WGS sequence"/>
</dbReference>
<evidence type="ECO:0000313" key="4">
    <source>
        <dbReference type="Proteomes" id="UP001500936"/>
    </source>
</evidence>
<reference evidence="4" key="1">
    <citation type="journal article" date="2019" name="Int. J. Syst. Evol. Microbiol.">
        <title>The Global Catalogue of Microorganisms (GCM) 10K type strain sequencing project: providing services to taxonomists for standard genome sequencing and annotation.</title>
        <authorList>
            <consortium name="The Broad Institute Genomics Platform"/>
            <consortium name="The Broad Institute Genome Sequencing Center for Infectious Disease"/>
            <person name="Wu L."/>
            <person name="Ma J."/>
        </authorList>
    </citation>
    <scope>NUCLEOTIDE SEQUENCE [LARGE SCALE GENOMIC DNA]</scope>
    <source>
        <strain evidence="4">JCM 17925</strain>
    </source>
</reference>
<protein>
    <recommendedName>
        <fullName evidence="5">PPM-type phosphatase domain-containing protein</fullName>
    </recommendedName>
</protein>
<dbReference type="InterPro" id="IPR036457">
    <property type="entry name" value="PPM-type-like_dom_sf"/>
</dbReference>
<keyword evidence="2" id="KW-0472">Membrane</keyword>
<comment type="caution">
    <text evidence="3">The sequence shown here is derived from an EMBL/GenBank/DDBJ whole genome shotgun (WGS) entry which is preliminary data.</text>
</comment>
<evidence type="ECO:0000256" key="1">
    <source>
        <dbReference type="SAM" id="MobiDB-lite"/>
    </source>
</evidence>
<organism evidence="3 4">
    <name type="scientific">Nibrella viscosa</name>
    <dbReference type="NCBI Taxonomy" id="1084524"/>
    <lineage>
        <taxon>Bacteria</taxon>
        <taxon>Pseudomonadati</taxon>
        <taxon>Bacteroidota</taxon>
        <taxon>Cytophagia</taxon>
        <taxon>Cytophagales</taxon>
        <taxon>Spirosomataceae</taxon>
        <taxon>Nibrella</taxon>
    </lineage>
</organism>
<feature type="region of interest" description="Disordered" evidence="1">
    <location>
        <begin position="368"/>
        <end position="398"/>
    </location>
</feature>
<keyword evidence="4" id="KW-1185">Reference proteome</keyword>
<keyword evidence="2" id="KW-0812">Transmembrane</keyword>
<evidence type="ECO:0008006" key="5">
    <source>
        <dbReference type="Google" id="ProtNLM"/>
    </source>
</evidence>
<keyword evidence="2" id="KW-1133">Transmembrane helix</keyword>
<feature type="transmembrane region" description="Helical" evidence="2">
    <location>
        <begin position="306"/>
        <end position="325"/>
    </location>
</feature>
<dbReference type="SUPFAM" id="SSF81606">
    <property type="entry name" value="PP2C-like"/>
    <property type="match status" value="1"/>
</dbReference>
<sequence>MGITVLQLHKRASYEFKYIQDKYAVNSERKTFALADGTTQSFNSEIWAEIITKGFVENPIFNANELITSFTKQVELYKSAKFEFSTNPAKASLEKAKQNKGGTATFIGLQFNEQNKLDVISCGDTNLFLLNSENKIIPFPFADVDSLDANNYFINTEQLLQNKIDETFFKQRTLEYSPSGILIIATDALSRLILKKPSTITELLGIKNFDQLHEFCLKYWENKELQEDDISAIIIPFNNMADLKLIHPPKDFSFPKEKEEEFIPSSLQQKKQTNYTDMEMNEIRNQFNGVAQDFHQVKKKLKLHEMLLMVAISLLMVNILLMYFLRPTNSKDDISNAKAKSENAIIKKHENTIGDLKSEIQTLKSKITDLTQPKEEPKEEKTEPTKTSQTISKEEAKKRQEELIKAGYKVTADGIWGAQSEKTWNEYQLKKKDKK</sequence>
<proteinExistence type="predicted"/>
<dbReference type="Gene3D" id="3.60.40.10">
    <property type="entry name" value="PPM-type phosphatase domain"/>
    <property type="match status" value="1"/>
</dbReference>
<feature type="compositionally biased region" description="Basic and acidic residues" evidence="1">
    <location>
        <begin position="372"/>
        <end position="384"/>
    </location>
</feature>
<dbReference type="EMBL" id="BAABHB010000004">
    <property type="protein sequence ID" value="GAA4406796.1"/>
    <property type="molecule type" value="Genomic_DNA"/>
</dbReference>